<organism evidence="4 5">
    <name type="scientific">Agromyces rhizosphaerae</name>
    <dbReference type="NCBI Taxonomy" id="88374"/>
    <lineage>
        <taxon>Bacteria</taxon>
        <taxon>Bacillati</taxon>
        <taxon>Actinomycetota</taxon>
        <taxon>Actinomycetes</taxon>
        <taxon>Micrococcales</taxon>
        <taxon>Microbacteriaceae</taxon>
        <taxon>Agromyces</taxon>
    </lineage>
</organism>
<dbReference type="AlphaFoldDB" id="A0A9W6CTU3"/>
<evidence type="ECO:0000259" key="3">
    <source>
        <dbReference type="SMART" id="SM00563"/>
    </source>
</evidence>
<protein>
    <submittedName>
        <fullName evidence="4">1-acyl-sn-glycerol-3-phosphate acyltransferase</fullName>
    </submittedName>
</protein>
<sequence length="234" mass="24977">MTAPSARRATRPGFVYFLVRGILRPLALLVYRPTITGREHVPRTGPVVIASNHLSLIDSIVIPIVAPRPVQFLTKSDYFTGTGVSGWISRAFFEAIGAVAVERGAGSQAQAALDRGRDVLESGSAFAIYPEGSRSTDGLLYRGRTGVAWLSLATGAPVVPVGLIGTEAIQPVGTRWPRVRPVEVHFGPPIVPDAEASETSGRARRELTEQVMAGIHALSGQELAGRYNDRPMAA</sequence>
<evidence type="ECO:0000313" key="5">
    <source>
        <dbReference type="Proteomes" id="UP001144396"/>
    </source>
</evidence>
<dbReference type="SUPFAM" id="SSF69593">
    <property type="entry name" value="Glycerol-3-phosphate (1)-acyltransferase"/>
    <property type="match status" value="1"/>
</dbReference>
<keyword evidence="5" id="KW-1185">Reference proteome</keyword>
<dbReference type="SMART" id="SM00563">
    <property type="entry name" value="PlsC"/>
    <property type="match status" value="1"/>
</dbReference>
<feature type="domain" description="Phospholipid/glycerol acyltransferase" evidence="3">
    <location>
        <begin position="47"/>
        <end position="166"/>
    </location>
</feature>
<keyword evidence="2 4" id="KW-0012">Acyltransferase</keyword>
<reference evidence="4" key="1">
    <citation type="submission" date="2022-12" db="EMBL/GenBank/DDBJ databases">
        <title>Reference genome sequencing for broad-spectrum identification of bacterial and archaeal isolates by mass spectrometry.</title>
        <authorList>
            <person name="Sekiguchi Y."/>
            <person name="Tourlousse D.M."/>
        </authorList>
    </citation>
    <scope>NUCLEOTIDE SEQUENCE</scope>
    <source>
        <strain evidence="4">14</strain>
    </source>
</reference>
<gene>
    <name evidence="4" type="primary">plsC</name>
    <name evidence="4" type="ORF">ARHIZOSPH14_01980</name>
</gene>
<dbReference type="Pfam" id="PF01553">
    <property type="entry name" value="Acyltransferase"/>
    <property type="match status" value="1"/>
</dbReference>
<dbReference type="Proteomes" id="UP001144396">
    <property type="component" value="Unassembled WGS sequence"/>
</dbReference>
<evidence type="ECO:0000256" key="1">
    <source>
        <dbReference type="ARBA" id="ARBA00022679"/>
    </source>
</evidence>
<name>A0A9W6CTU3_9MICO</name>
<dbReference type="RefSeq" id="WP_281881958.1">
    <property type="nucleotide sequence ID" value="NZ_BSDP01000001.1"/>
</dbReference>
<comment type="caution">
    <text evidence="4">The sequence shown here is derived from an EMBL/GenBank/DDBJ whole genome shotgun (WGS) entry which is preliminary data.</text>
</comment>
<dbReference type="InterPro" id="IPR002123">
    <property type="entry name" value="Plipid/glycerol_acylTrfase"/>
</dbReference>
<dbReference type="GO" id="GO:0005886">
    <property type="term" value="C:plasma membrane"/>
    <property type="evidence" value="ECO:0007669"/>
    <property type="project" value="TreeGrafter"/>
</dbReference>
<dbReference type="CDD" id="cd07989">
    <property type="entry name" value="LPLAT_AGPAT-like"/>
    <property type="match status" value="1"/>
</dbReference>
<dbReference type="GO" id="GO:0006654">
    <property type="term" value="P:phosphatidic acid biosynthetic process"/>
    <property type="evidence" value="ECO:0007669"/>
    <property type="project" value="TreeGrafter"/>
</dbReference>
<evidence type="ECO:0000256" key="2">
    <source>
        <dbReference type="ARBA" id="ARBA00023315"/>
    </source>
</evidence>
<keyword evidence="1" id="KW-0808">Transferase</keyword>
<dbReference type="PANTHER" id="PTHR10434:SF11">
    <property type="entry name" value="1-ACYL-SN-GLYCEROL-3-PHOSPHATE ACYLTRANSFERASE"/>
    <property type="match status" value="1"/>
</dbReference>
<dbReference type="PANTHER" id="PTHR10434">
    <property type="entry name" value="1-ACYL-SN-GLYCEROL-3-PHOSPHATE ACYLTRANSFERASE"/>
    <property type="match status" value="1"/>
</dbReference>
<proteinExistence type="predicted"/>
<accession>A0A9W6CTU3</accession>
<evidence type="ECO:0000313" key="4">
    <source>
        <dbReference type="EMBL" id="GLI25956.1"/>
    </source>
</evidence>
<dbReference type="GO" id="GO:0003841">
    <property type="term" value="F:1-acylglycerol-3-phosphate O-acyltransferase activity"/>
    <property type="evidence" value="ECO:0007669"/>
    <property type="project" value="TreeGrafter"/>
</dbReference>
<dbReference type="EMBL" id="BSDP01000001">
    <property type="protein sequence ID" value="GLI25956.1"/>
    <property type="molecule type" value="Genomic_DNA"/>
</dbReference>